<dbReference type="KEGG" id="fri:FraEuI1c_1706"/>
<evidence type="ECO:0000256" key="10">
    <source>
        <dbReference type="ARBA" id="ARBA00022917"/>
    </source>
</evidence>
<dbReference type="AlphaFoldDB" id="E3JA61"/>
<dbReference type="Pfam" id="PF01409">
    <property type="entry name" value="tRNA-synt_2d"/>
    <property type="match status" value="1"/>
</dbReference>
<dbReference type="PANTHER" id="PTHR11538:SF41">
    <property type="entry name" value="PHENYLALANINE--TRNA LIGASE, MITOCHONDRIAL"/>
    <property type="match status" value="1"/>
</dbReference>
<dbReference type="CDD" id="cd00496">
    <property type="entry name" value="PheRS_alpha_core"/>
    <property type="match status" value="1"/>
</dbReference>
<comment type="catalytic activity">
    <reaction evidence="12 13">
        <text>tRNA(Phe) + L-phenylalanine + ATP = L-phenylalanyl-tRNA(Phe) + AMP + diphosphate + H(+)</text>
        <dbReference type="Rhea" id="RHEA:19413"/>
        <dbReference type="Rhea" id="RHEA-COMP:9668"/>
        <dbReference type="Rhea" id="RHEA-COMP:9699"/>
        <dbReference type="ChEBI" id="CHEBI:15378"/>
        <dbReference type="ChEBI" id="CHEBI:30616"/>
        <dbReference type="ChEBI" id="CHEBI:33019"/>
        <dbReference type="ChEBI" id="CHEBI:58095"/>
        <dbReference type="ChEBI" id="CHEBI:78442"/>
        <dbReference type="ChEBI" id="CHEBI:78531"/>
        <dbReference type="ChEBI" id="CHEBI:456215"/>
        <dbReference type="EC" id="6.1.1.20"/>
    </reaction>
</comment>
<dbReference type="InterPro" id="IPR045864">
    <property type="entry name" value="aa-tRNA-synth_II/BPL/LPL"/>
</dbReference>
<dbReference type="InterPro" id="IPR004188">
    <property type="entry name" value="Phe-tRNA_ligase_II_N"/>
</dbReference>
<evidence type="ECO:0000313" key="16">
    <source>
        <dbReference type="Proteomes" id="UP000002484"/>
    </source>
</evidence>
<evidence type="ECO:0000256" key="4">
    <source>
        <dbReference type="ARBA" id="ARBA00022490"/>
    </source>
</evidence>
<dbReference type="InterPro" id="IPR002319">
    <property type="entry name" value="Phenylalanyl-tRNA_Synthase"/>
</dbReference>
<accession>E3JA61</accession>
<evidence type="ECO:0000313" key="15">
    <source>
        <dbReference type="EMBL" id="ADP79763.1"/>
    </source>
</evidence>
<feature type="binding site" evidence="13">
    <location>
        <position position="276"/>
    </location>
    <ligand>
        <name>Mg(2+)</name>
        <dbReference type="ChEBI" id="CHEBI:18420"/>
        <note>shared with beta subunit</note>
    </ligand>
</feature>
<comment type="similarity">
    <text evidence="2 13">Belongs to the class-II aminoacyl-tRNA synthetase family. Phe-tRNA synthetase alpha subunit type 1 subfamily.</text>
</comment>
<evidence type="ECO:0000256" key="9">
    <source>
        <dbReference type="ARBA" id="ARBA00022842"/>
    </source>
</evidence>
<keyword evidence="10 13" id="KW-0648">Protein biosynthesis</keyword>
<dbReference type="GO" id="GO:0000287">
    <property type="term" value="F:magnesium ion binding"/>
    <property type="evidence" value="ECO:0007669"/>
    <property type="project" value="UniProtKB-UniRule"/>
</dbReference>
<dbReference type="eggNOG" id="COG0016">
    <property type="taxonomic scope" value="Bacteria"/>
</dbReference>
<dbReference type="Gene3D" id="3.30.930.10">
    <property type="entry name" value="Bira Bifunctional Protein, Domain 2"/>
    <property type="match status" value="1"/>
</dbReference>
<dbReference type="HOGENOM" id="CLU_025086_0_1_11"/>
<sequence length="369" mass="39797">MTMTDTMTDPQPAAGGPLAPAALDAAVAEALAALAAAADLADLAAVRTAQVDGRSAPLMLARQKLGTVAPENRADTGKRVNEALGAVRDAHTARLAELTAERDARVLVEERVDVTMPATRRRPGARHPLALLSDRLVDTFVAMGYEVAEGPEVEHDWFNFEALNFEPDHPARSEHDTLFVEPEGSGRLLRTHTSPVQIRALLSRPLPVYVVAPGRTYRNDTVDATHSPVFGQLECLAVDEGITMADLRGTLDVFAAALFGSGLNTRLRPHYFPFTEPSAELDVQCFNCRGEAAHQPCRVCSDEGWIEAGGCGMVDPNVLRAAGVDPTRYSGFAFGMGLERAAMMRHGVREIRDFVEGDVRFSLPFGIEG</sequence>
<evidence type="ECO:0000256" key="13">
    <source>
        <dbReference type="HAMAP-Rule" id="MF_00281"/>
    </source>
</evidence>
<gene>
    <name evidence="13" type="primary">pheS</name>
    <name evidence="15" type="ordered locus">FraEuI1c_1706</name>
</gene>
<evidence type="ECO:0000256" key="7">
    <source>
        <dbReference type="ARBA" id="ARBA00022741"/>
    </source>
</evidence>
<dbReference type="SUPFAM" id="SSF46589">
    <property type="entry name" value="tRNA-binding arm"/>
    <property type="match status" value="1"/>
</dbReference>
<evidence type="ECO:0000259" key="14">
    <source>
        <dbReference type="PROSITE" id="PS50862"/>
    </source>
</evidence>
<keyword evidence="16" id="KW-1185">Reference proteome</keyword>
<dbReference type="GO" id="GO:0000049">
    <property type="term" value="F:tRNA binding"/>
    <property type="evidence" value="ECO:0007669"/>
    <property type="project" value="InterPro"/>
</dbReference>
<keyword evidence="6 13" id="KW-0479">Metal-binding</keyword>
<dbReference type="GO" id="GO:0005737">
    <property type="term" value="C:cytoplasm"/>
    <property type="evidence" value="ECO:0007669"/>
    <property type="project" value="UniProtKB-SubCell"/>
</dbReference>
<evidence type="ECO:0000256" key="6">
    <source>
        <dbReference type="ARBA" id="ARBA00022723"/>
    </source>
</evidence>
<dbReference type="InterPro" id="IPR006195">
    <property type="entry name" value="aa-tRNA-synth_II"/>
</dbReference>
<comment type="subcellular location">
    <subcellularLocation>
        <location evidence="1 13">Cytoplasm</location>
    </subcellularLocation>
</comment>
<dbReference type="GO" id="GO:0005524">
    <property type="term" value="F:ATP binding"/>
    <property type="evidence" value="ECO:0007669"/>
    <property type="project" value="UniProtKB-UniRule"/>
</dbReference>
<evidence type="ECO:0000256" key="11">
    <source>
        <dbReference type="ARBA" id="ARBA00023146"/>
    </source>
</evidence>
<protein>
    <recommendedName>
        <fullName evidence="13">Phenylalanine--tRNA ligase alpha subunit</fullName>
        <ecNumber evidence="13">6.1.1.20</ecNumber>
    </recommendedName>
    <alternativeName>
        <fullName evidence="13">Phenylalanyl-tRNA synthetase alpha subunit</fullName>
        <shortName evidence="13">PheRS</shortName>
    </alternativeName>
</protein>
<dbReference type="InterPro" id="IPR004529">
    <property type="entry name" value="Phe-tRNA-synth_IIc_asu"/>
</dbReference>
<name>E3JA61_PSEI1</name>
<dbReference type="Proteomes" id="UP000002484">
    <property type="component" value="Chromosome"/>
</dbReference>
<evidence type="ECO:0000256" key="2">
    <source>
        <dbReference type="ARBA" id="ARBA00010207"/>
    </source>
</evidence>
<reference evidence="15 16" key="1">
    <citation type="submission" date="2010-10" db="EMBL/GenBank/DDBJ databases">
        <title>Complete sequence of Frankia sp. EuI1c.</title>
        <authorList>
            <consortium name="US DOE Joint Genome Institute"/>
            <person name="Lucas S."/>
            <person name="Copeland A."/>
            <person name="Lapidus A."/>
            <person name="Cheng J.-F."/>
            <person name="Bruce D."/>
            <person name="Goodwin L."/>
            <person name="Pitluck S."/>
            <person name="Chertkov O."/>
            <person name="Detter J.C."/>
            <person name="Han C."/>
            <person name="Tapia R."/>
            <person name="Land M."/>
            <person name="Hauser L."/>
            <person name="Jeffries C."/>
            <person name="Kyrpides N."/>
            <person name="Ivanova N."/>
            <person name="Mikhailova N."/>
            <person name="Beauchemin N."/>
            <person name="Sen A."/>
            <person name="Sur S.A."/>
            <person name="Gtari M."/>
            <person name="Wall L."/>
            <person name="Tisa L."/>
            <person name="Woyke T."/>
        </authorList>
    </citation>
    <scope>NUCLEOTIDE SEQUENCE [LARGE SCALE GENOMIC DNA]</scope>
    <source>
        <strain evidence="16">DSM 45817 / CECT 9037 / EuI1c</strain>
    </source>
</reference>
<dbReference type="FunCoup" id="E3JA61">
    <property type="interactions" value="463"/>
</dbReference>
<keyword evidence="7 13" id="KW-0547">Nucleotide-binding</keyword>
<evidence type="ECO:0000256" key="8">
    <source>
        <dbReference type="ARBA" id="ARBA00022840"/>
    </source>
</evidence>
<dbReference type="EC" id="6.1.1.20" evidence="13"/>
<dbReference type="SUPFAM" id="SSF55681">
    <property type="entry name" value="Class II aaRS and biotin synthetases"/>
    <property type="match status" value="1"/>
</dbReference>
<organism evidence="15 16">
    <name type="scientific">Pseudofrankia inefficax (strain DSM 45817 / CECT 9037 / DDB 130130 / EuI1c)</name>
    <name type="common">Frankia inefficax</name>
    <dbReference type="NCBI Taxonomy" id="298654"/>
    <lineage>
        <taxon>Bacteria</taxon>
        <taxon>Bacillati</taxon>
        <taxon>Actinomycetota</taxon>
        <taxon>Actinomycetes</taxon>
        <taxon>Frankiales</taxon>
        <taxon>Frankiaceae</taxon>
        <taxon>Pseudofrankia</taxon>
    </lineage>
</organism>
<evidence type="ECO:0000256" key="1">
    <source>
        <dbReference type="ARBA" id="ARBA00004496"/>
    </source>
</evidence>
<evidence type="ECO:0000256" key="5">
    <source>
        <dbReference type="ARBA" id="ARBA00022598"/>
    </source>
</evidence>
<evidence type="ECO:0000256" key="12">
    <source>
        <dbReference type="ARBA" id="ARBA00049255"/>
    </source>
</evidence>
<dbReference type="GO" id="GO:0006432">
    <property type="term" value="P:phenylalanyl-tRNA aminoacylation"/>
    <property type="evidence" value="ECO:0007669"/>
    <property type="project" value="UniProtKB-UniRule"/>
</dbReference>
<keyword evidence="11 13" id="KW-0030">Aminoacyl-tRNA synthetase</keyword>
<dbReference type="InterPro" id="IPR022911">
    <property type="entry name" value="Phe_tRNA_ligase_alpha1_bac"/>
</dbReference>
<evidence type="ECO:0000256" key="3">
    <source>
        <dbReference type="ARBA" id="ARBA00011209"/>
    </source>
</evidence>
<dbReference type="InterPro" id="IPR010978">
    <property type="entry name" value="tRNA-bd_arm"/>
</dbReference>
<dbReference type="PANTHER" id="PTHR11538">
    <property type="entry name" value="PHENYLALANYL-TRNA SYNTHETASE"/>
    <property type="match status" value="1"/>
</dbReference>
<dbReference type="EMBL" id="CP002299">
    <property type="protein sequence ID" value="ADP79763.1"/>
    <property type="molecule type" value="Genomic_DNA"/>
</dbReference>
<dbReference type="Pfam" id="PF02912">
    <property type="entry name" value="Phe_tRNA-synt_N"/>
    <property type="match status" value="1"/>
</dbReference>
<dbReference type="HAMAP" id="MF_00281">
    <property type="entry name" value="Phe_tRNA_synth_alpha1"/>
    <property type="match status" value="1"/>
</dbReference>
<feature type="domain" description="Aminoacyl-transfer RNA synthetases class-II family profile" evidence="14">
    <location>
        <begin position="136"/>
        <end position="364"/>
    </location>
</feature>
<dbReference type="NCBIfam" id="TIGR00468">
    <property type="entry name" value="pheS"/>
    <property type="match status" value="1"/>
</dbReference>
<keyword evidence="9 13" id="KW-0460">Magnesium</keyword>
<dbReference type="PROSITE" id="PS50862">
    <property type="entry name" value="AA_TRNA_LIGASE_II"/>
    <property type="match status" value="1"/>
</dbReference>
<comment type="cofactor">
    <cofactor evidence="13">
        <name>Mg(2+)</name>
        <dbReference type="ChEBI" id="CHEBI:18420"/>
    </cofactor>
    <text evidence="13">Binds 2 magnesium ions per tetramer.</text>
</comment>
<comment type="subunit">
    <text evidence="3 13">Tetramer of two alpha and two beta subunits.</text>
</comment>
<keyword evidence="4 13" id="KW-0963">Cytoplasm</keyword>
<dbReference type="STRING" id="298654.FraEuI1c_1706"/>
<dbReference type="InParanoid" id="E3JA61"/>
<keyword evidence="8 13" id="KW-0067">ATP-binding</keyword>
<dbReference type="GO" id="GO:0004826">
    <property type="term" value="F:phenylalanine-tRNA ligase activity"/>
    <property type="evidence" value="ECO:0007669"/>
    <property type="project" value="UniProtKB-UniRule"/>
</dbReference>
<keyword evidence="5 13" id="KW-0436">Ligase</keyword>
<proteinExistence type="inferred from homology"/>